<evidence type="ECO:0000256" key="1">
    <source>
        <dbReference type="ARBA" id="ARBA00023239"/>
    </source>
</evidence>
<dbReference type="InterPro" id="IPR002220">
    <property type="entry name" value="DapA-like"/>
</dbReference>
<name>A0A2W2GWT2_9ACTN</name>
<reference evidence="2 3" key="1">
    <citation type="submission" date="2018-01" db="EMBL/GenBank/DDBJ databases">
        <title>Draft genome sequence of Sphaerisporangium sp. 7K107.</title>
        <authorList>
            <person name="Sahin N."/>
            <person name="Saygin H."/>
            <person name="Ay H."/>
        </authorList>
    </citation>
    <scope>NUCLEOTIDE SEQUENCE [LARGE SCALE GENOMIC DNA]</scope>
    <source>
        <strain evidence="2 3">7K107</strain>
    </source>
</reference>
<accession>A0A2W2GWT2</accession>
<dbReference type="RefSeq" id="WP_111166206.1">
    <property type="nucleotide sequence ID" value="NZ_POUA01000032.1"/>
</dbReference>
<dbReference type="GO" id="GO:0016829">
    <property type="term" value="F:lyase activity"/>
    <property type="evidence" value="ECO:0007669"/>
    <property type="project" value="UniProtKB-KW"/>
</dbReference>
<dbReference type="EMBL" id="POUA01000032">
    <property type="protein sequence ID" value="PZG52861.1"/>
    <property type="molecule type" value="Genomic_DNA"/>
</dbReference>
<keyword evidence="3" id="KW-1185">Reference proteome</keyword>
<comment type="caution">
    <text evidence="2">The sequence shown here is derived from an EMBL/GenBank/DDBJ whole genome shotgun (WGS) entry which is preliminary data.</text>
</comment>
<sequence>MRFRSDPASIRGSIAPVVTPFTDQGALDHDSLRALVRRQLRQGSHGISTAAPPLLFVETNPAPAKWVLHQRGHIASAHVRPPLIPPTAAGVQRIEELLAQSKEIAG</sequence>
<gene>
    <name evidence="2" type="ORF">C1I98_06720</name>
</gene>
<dbReference type="SUPFAM" id="SSF51569">
    <property type="entry name" value="Aldolase"/>
    <property type="match status" value="2"/>
</dbReference>
<keyword evidence="1" id="KW-0456">Lyase</keyword>
<dbReference type="Proteomes" id="UP000248544">
    <property type="component" value="Unassembled WGS sequence"/>
</dbReference>
<dbReference type="AlphaFoldDB" id="A0A2W2GWT2"/>
<evidence type="ECO:0000313" key="3">
    <source>
        <dbReference type="Proteomes" id="UP000248544"/>
    </source>
</evidence>
<dbReference type="InterPro" id="IPR013785">
    <property type="entry name" value="Aldolase_TIM"/>
</dbReference>
<proteinExistence type="predicted"/>
<evidence type="ECO:0000313" key="2">
    <source>
        <dbReference type="EMBL" id="PZG52861.1"/>
    </source>
</evidence>
<protein>
    <recommendedName>
        <fullName evidence="4">4-hydroxy-tetrahydrodipicolinate synthase</fullName>
    </recommendedName>
</protein>
<organism evidence="2 3">
    <name type="scientific">Spongiactinospora gelatinilytica</name>
    <dbReference type="NCBI Taxonomy" id="2666298"/>
    <lineage>
        <taxon>Bacteria</taxon>
        <taxon>Bacillati</taxon>
        <taxon>Actinomycetota</taxon>
        <taxon>Actinomycetes</taxon>
        <taxon>Streptosporangiales</taxon>
        <taxon>Streptosporangiaceae</taxon>
        <taxon>Spongiactinospora</taxon>
    </lineage>
</organism>
<evidence type="ECO:0008006" key="4">
    <source>
        <dbReference type="Google" id="ProtNLM"/>
    </source>
</evidence>
<dbReference type="Pfam" id="PF00701">
    <property type="entry name" value="DHDPS"/>
    <property type="match status" value="1"/>
</dbReference>
<dbReference type="Gene3D" id="3.20.20.70">
    <property type="entry name" value="Aldolase class I"/>
    <property type="match status" value="2"/>
</dbReference>